<dbReference type="Gene3D" id="1.10.510.10">
    <property type="entry name" value="Transferase(Phosphotransferase) domain 1"/>
    <property type="match status" value="1"/>
</dbReference>
<dbReference type="EMBL" id="BGZK01000682">
    <property type="protein sequence ID" value="GBP55967.1"/>
    <property type="molecule type" value="Genomic_DNA"/>
</dbReference>
<dbReference type="Proteomes" id="UP000299102">
    <property type="component" value="Unassembled WGS sequence"/>
</dbReference>
<accession>A0A4C1X0W7</accession>
<dbReference type="AlphaFoldDB" id="A0A4C1X0W7"/>
<dbReference type="Pfam" id="PF00069">
    <property type="entry name" value="Pkinase"/>
    <property type="match status" value="1"/>
</dbReference>
<protein>
    <submittedName>
        <fullName evidence="4">Mitogen-activated protein kinase 15</fullName>
    </submittedName>
</protein>
<dbReference type="GO" id="GO:0005524">
    <property type="term" value="F:ATP binding"/>
    <property type="evidence" value="ECO:0007669"/>
    <property type="project" value="UniProtKB-KW"/>
</dbReference>
<comment type="caution">
    <text evidence="4">The sequence shown here is derived from an EMBL/GenBank/DDBJ whole genome shotgun (WGS) entry which is preliminary data.</text>
</comment>
<evidence type="ECO:0000259" key="3">
    <source>
        <dbReference type="PROSITE" id="PS50011"/>
    </source>
</evidence>
<dbReference type="InterPro" id="IPR000719">
    <property type="entry name" value="Prot_kinase_dom"/>
</dbReference>
<sequence>MVGCNGIKTSSTGVGRALNNRDIYLGFEYMETDLHNVIKRGNILKDVHRRYIMYQMLKATKYIHSGNVIHRDQKPSNVLIDSACRLRRRACQNSRSTQTLSVKIPIRSRRWVAVVTCGRGLAVTTDRNPDELPHQTRKTSRVAS</sequence>
<keyword evidence="2" id="KW-0067">ATP-binding</keyword>
<dbReference type="STRING" id="151549.A0A4C1X0W7"/>
<dbReference type="OrthoDB" id="192887at2759"/>
<keyword evidence="1" id="KW-0547">Nucleotide-binding</keyword>
<gene>
    <name evidence="4" type="primary">mapk-15</name>
    <name evidence="4" type="ORF">EVAR_97681_1</name>
</gene>
<keyword evidence="4" id="KW-0418">Kinase</keyword>
<proteinExistence type="predicted"/>
<evidence type="ECO:0000256" key="1">
    <source>
        <dbReference type="ARBA" id="ARBA00022741"/>
    </source>
</evidence>
<organism evidence="4 5">
    <name type="scientific">Eumeta variegata</name>
    <name type="common">Bagworm moth</name>
    <name type="synonym">Eumeta japonica</name>
    <dbReference type="NCBI Taxonomy" id="151549"/>
    <lineage>
        <taxon>Eukaryota</taxon>
        <taxon>Metazoa</taxon>
        <taxon>Ecdysozoa</taxon>
        <taxon>Arthropoda</taxon>
        <taxon>Hexapoda</taxon>
        <taxon>Insecta</taxon>
        <taxon>Pterygota</taxon>
        <taxon>Neoptera</taxon>
        <taxon>Endopterygota</taxon>
        <taxon>Lepidoptera</taxon>
        <taxon>Glossata</taxon>
        <taxon>Ditrysia</taxon>
        <taxon>Tineoidea</taxon>
        <taxon>Psychidae</taxon>
        <taxon>Oiketicinae</taxon>
        <taxon>Eumeta</taxon>
    </lineage>
</organism>
<dbReference type="GO" id="GO:0004672">
    <property type="term" value="F:protein kinase activity"/>
    <property type="evidence" value="ECO:0007669"/>
    <property type="project" value="InterPro"/>
</dbReference>
<dbReference type="InterPro" id="IPR011009">
    <property type="entry name" value="Kinase-like_dom_sf"/>
</dbReference>
<dbReference type="Gene3D" id="3.30.200.20">
    <property type="entry name" value="Phosphorylase Kinase, domain 1"/>
    <property type="match status" value="1"/>
</dbReference>
<name>A0A4C1X0W7_EUMVA</name>
<dbReference type="PROSITE" id="PS50011">
    <property type="entry name" value="PROTEIN_KINASE_DOM"/>
    <property type="match status" value="1"/>
</dbReference>
<evidence type="ECO:0000256" key="2">
    <source>
        <dbReference type="ARBA" id="ARBA00022840"/>
    </source>
</evidence>
<dbReference type="InterPro" id="IPR050117">
    <property type="entry name" value="MAPK"/>
</dbReference>
<evidence type="ECO:0000313" key="4">
    <source>
        <dbReference type="EMBL" id="GBP55967.1"/>
    </source>
</evidence>
<keyword evidence="5" id="KW-1185">Reference proteome</keyword>
<evidence type="ECO:0000313" key="5">
    <source>
        <dbReference type="Proteomes" id="UP000299102"/>
    </source>
</evidence>
<reference evidence="4 5" key="1">
    <citation type="journal article" date="2019" name="Commun. Biol.">
        <title>The bagworm genome reveals a unique fibroin gene that provides high tensile strength.</title>
        <authorList>
            <person name="Kono N."/>
            <person name="Nakamura H."/>
            <person name="Ohtoshi R."/>
            <person name="Tomita M."/>
            <person name="Numata K."/>
            <person name="Arakawa K."/>
        </authorList>
    </citation>
    <scope>NUCLEOTIDE SEQUENCE [LARGE SCALE GENOMIC DNA]</scope>
</reference>
<dbReference type="PANTHER" id="PTHR24055">
    <property type="entry name" value="MITOGEN-ACTIVATED PROTEIN KINASE"/>
    <property type="match status" value="1"/>
</dbReference>
<feature type="domain" description="Protein kinase" evidence="3">
    <location>
        <begin position="1"/>
        <end position="144"/>
    </location>
</feature>
<keyword evidence="4" id="KW-0808">Transferase</keyword>
<dbReference type="SUPFAM" id="SSF56112">
    <property type="entry name" value="Protein kinase-like (PK-like)"/>
    <property type="match status" value="1"/>
</dbReference>